<reference evidence="2" key="1">
    <citation type="journal article" date="2015" name="Front. Microbiol.">
        <title>Combining genomic sequencing methods to explore viral diversity and reveal potential virus-host interactions.</title>
        <authorList>
            <person name="Chow C.E."/>
            <person name="Winget D.M."/>
            <person name="White R.A.III."/>
            <person name="Hallam S.J."/>
            <person name="Suttle C.A."/>
        </authorList>
    </citation>
    <scope>NUCLEOTIDE SEQUENCE</scope>
    <source>
        <strain evidence="2">Oxic3_1</strain>
    </source>
</reference>
<feature type="region of interest" description="Disordered" evidence="1">
    <location>
        <begin position="1"/>
        <end position="50"/>
    </location>
</feature>
<protein>
    <submittedName>
        <fullName evidence="2">Uncharacterized protein</fullName>
    </submittedName>
</protein>
<organism evidence="2">
    <name type="scientific">uncultured marine virus</name>
    <dbReference type="NCBI Taxonomy" id="186617"/>
    <lineage>
        <taxon>Viruses</taxon>
        <taxon>environmental samples</taxon>
    </lineage>
</organism>
<name>A0A0F7LBU4_9VIRU</name>
<evidence type="ECO:0000313" key="2">
    <source>
        <dbReference type="EMBL" id="AKH48681.1"/>
    </source>
</evidence>
<proteinExistence type="predicted"/>
<sequence>MGLLSNNNNRRNKRANLRKQDDPFAFLEGDSGGNSMGPITESQFDVASSGGASGGGGNMMGYMQLAAAATPMVMGFIQNRKQKGIADDLETARLAKEKDVQKLMANRAEIRNPYANLAVATEAAEFQAQQADQSLANTLDAMQAGGFGAGGATALAREAFKSKQGISAEIQKQEATNQKFFAQGEQTRQQAQIDKELDTINYEIGNLDRLDQKEIDARTAQQAAGQAGVSGSAQMMQSVMNNPEAMKAIGGMFGK</sequence>
<dbReference type="EMBL" id="KR029607">
    <property type="protein sequence ID" value="AKH48681.1"/>
    <property type="molecule type" value="Genomic_DNA"/>
</dbReference>
<accession>A0A0F7LBU4</accession>
<reference evidence="2" key="2">
    <citation type="submission" date="2015-03" db="EMBL/GenBank/DDBJ databases">
        <authorList>
            <person name="Chow C.-E.T."/>
            <person name="Winget D.M."/>
            <person name="White R.A.III."/>
            <person name="Hallam S.J."/>
            <person name="Suttle C.A."/>
        </authorList>
    </citation>
    <scope>NUCLEOTIDE SEQUENCE</scope>
    <source>
        <strain evidence="2">Oxic3_1</strain>
    </source>
</reference>
<evidence type="ECO:0000256" key="1">
    <source>
        <dbReference type="SAM" id="MobiDB-lite"/>
    </source>
</evidence>